<name>A0A976M3I8_THEOR</name>
<feature type="region of interest" description="Disordered" evidence="2">
    <location>
        <begin position="469"/>
        <end position="488"/>
    </location>
</feature>
<keyword evidence="1" id="KW-0175">Coiled coil</keyword>
<feature type="region of interest" description="Disordered" evidence="2">
    <location>
        <begin position="1167"/>
        <end position="1202"/>
    </location>
</feature>
<dbReference type="Proteomes" id="UP000244803">
    <property type="component" value="Chromosome 1"/>
</dbReference>
<sequence length="1335" mass="154138">MEHHNETLDVSESTSNPNQSDLNTLNEPYTAVFSDKSKLSASMYDAQSQTSDSSMYEDFGDFDPSNFRLTPHTTISPKREACLSSEFKSVDSFDSFTVLSIADSEEFMDDNDDNKYKLEEDLVVDNSDDENLAVIDTALRDNENRIAIEVYNDKSNLDVSVSHEKKKGDSIEEVFIDLDTNSSEKGNEVTAGNVSFDITTNYNLKEKSMEKLTSLTDSSEGRDSLDSGRIIQYFKHEKVSEVCKRLKEDLIGTREQNPEELPLTDELPFSERVYNYISDLKAYSTISSNEANYSRLSSVDFKALQTTETSDTLGVDEREKDFEKELEPPEHQPSSYVSNEEKDPKKVLKEAEAPNSYESQPEESTEYDRKEDRNKEHEQREDEVIGKDIAYDGEEYDNVIGLDFRANSVPENEIPEDKQEYIQEVDSKGTLKERSFEMDLKSLQYSTKRPLVYQEEGSGREMMVEYELDRDQHKKPKQQPQLQQPHQLEQHLEQKNYCEDDKLVYMSKSMGRDNVNYMKNMGMFNRLEKMNDVTGVAYVGFVDSSSGLDYVNRVDGASGLTYEGVIGKKSSVMYGNRGYDMSRVEYNENFNELNRLGRLERPNSFERLNNLEKIASLERINSIEKASFEKFNSFEKLNSLDRLNSIKSVSSLDRFNGLDGLKVIKNPNTLQNINSMQTGDSKSKYSKNERLNSVNEVSYEDKTTTDRLVDENASKLASTRRVVGDECESWEGLDCIPSSYGVNLVYSCLRTVKIAVGDSLHEYDVYTGTKKYMNEFIEMLRRLNALERKLRSEFIALENNDYSLEATRNSYLSLMKENSRLKGLLNYYKNYEKLQRDTIKLKSDNMAVTRSEILSKLNQFQEVSKMAEKNERMLAMEKSLLTVYDQTGFFILPLHNEGLHNFAYVINYNYYTHHVRRVSTVRDKSVTREERYREDGGATKDSYAQRDEKARGELSAEMLEKLKVLESLPYKPRKIEPDLELKVFIYFESCTTSSDQYLLVGSKTSNSSGSEYDIFGGKKRLSNGDNEEVGGTGIRGGMLNGSSRVVGKVIGVGGSGSKRDEFREINVNIDKNMNIDLYTLKNELKLVLYSPIHKDTAYYRFKHDLVVWFNGTLNTMFNEYLEDQSETLQMKEVLKQVVEMTKEFNMRFVYYLKQFAELVKMSTNYSYGSQNDQERNEEQNQQNQQHKHTKTDQFEECNGNNTVGKHRYGEEYTEYGMSSVGRLNGDTNKNRVLKLMLTFKDNMPCLWCNITFNFNHKYTRIQKQSLYNSVTRERGSSKDNLVTSVRFEFVHSLNKLYLTRYKDQLLQLNKLLTRADELNIVDHLLKALSSQRFHI</sequence>
<evidence type="ECO:0000313" key="4">
    <source>
        <dbReference type="Proteomes" id="UP000244803"/>
    </source>
</evidence>
<evidence type="ECO:0000256" key="1">
    <source>
        <dbReference type="SAM" id="Coils"/>
    </source>
</evidence>
<feature type="region of interest" description="Disordered" evidence="2">
    <location>
        <begin position="310"/>
        <end position="390"/>
    </location>
</feature>
<feature type="compositionally biased region" description="Basic and acidic residues" evidence="2">
    <location>
        <begin position="366"/>
        <end position="390"/>
    </location>
</feature>
<feature type="region of interest" description="Disordered" evidence="2">
    <location>
        <begin position="1"/>
        <end position="28"/>
    </location>
</feature>
<gene>
    <name evidence="3" type="ORF">MACJ_000105</name>
</gene>
<evidence type="ECO:0000256" key="2">
    <source>
        <dbReference type="SAM" id="MobiDB-lite"/>
    </source>
</evidence>
<proteinExistence type="predicted"/>
<evidence type="ECO:0000313" key="3">
    <source>
        <dbReference type="EMBL" id="UKJ87667.2"/>
    </source>
</evidence>
<feature type="region of interest" description="Disordered" evidence="2">
    <location>
        <begin position="923"/>
        <end position="949"/>
    </location>
</feature>
<reference evidence="3" key="1">
    <citation type="submission" date="2022-07" db="EMBL/GenBank/DDBJ databases">
        <title>Evaluation of T. orientalis genome assembly methods using nanopore sequencing and analysis of variation between genomes.</title>
        <authorList>
            <person name="Yam J."/>
            <person name="Micallef M.L."/>
            <person name="Liu M."/>
            <person name="Djordjevic S.P."/>
            <person name="Bogema D.R."/>
            <person name="Jenkins C."/>
        </authorList>
    </citation>
    <scope>NUCLEOTIDE SEQUENCE</scope>
    <source>
        <strain evidence="3">Fish Creek</strain>
    </source>
</reference>
<feature type="compositionally biased region" description="Polar residues" evidence="2">
    <location>
        <begin position="8"/>
        <end position="27"/>
    </location>
</feature>
<feature type="coiled-coil region" evidence="1">
    <location>
        <begin position="769"/>
        <end position="800"/>
    </location>
</feature>
<dbReference type="EMBL" id="CP056065">
    <property type="protein sequence ID" value="UKJ87667.2"/>
    <property type="molecule type" value="Genomic_DNA"/>
</dbReference>
<protein>
    <submittedName>
        <fullName evidence="3">Uncharacterized protein</fullName>
    </submittedName>
</protein>
<organism evidence="3 4">
    <name type="scientific">Theileria orientalis</name>
    <dbReference type="NCBI Taxonomy" id="68886"/>
    <lineage>
        <taxon>Eukaryota</taxon>
        <taxon>Sar</taxon>
        <taxon>Alveolata</taxon>
        <taxon>Apicomplexa</taxon>
        <taxon>Aconoidasida</taxon>
        <taxon>Piroplasmida</taxon>
        <taxon>Theileriidae</taxon>
        <taxon>Theileria</taxon>
    </lineage>
</organism>
<feature type="compositionally biased region" description="Low complexity" evidence="2">
    <location>
        <begin position="478"/>
        <end position="487"/>
    </location>
</feature>
<accession>A0A976M3I8</accession>
<dbReference type="OrthoDB" id="361711at2759"/>
<feature type="compositionally biased region" description="Basic and acidic residues" evidence="2">
    <location>
        <begin position="315"/>
        <end position="330"/>
    </location>
</feature>
<feature type="compositionally biased region" description="Basic and acidic residues" evidence="2">
    <location>
        <begin position="339"/>
        <end position="352"/>
    </location>
</feature>